<dbReference type="OrthoDB" id="9778912at2"/>
<evidence type="ECO:0000313" key="14">
    <source>
        <dbReference type="Proteomes" id="UP000294881"/>
    </source>
</evidence>
<accession>A0A4R2H109</accession>
<dbReference type="CDD" id="cd04730">
    <property type="entry name" value="NPD_like"/>
    <property type="match status" value="1"/>
</dbReference>
<dbReference type="Proteomes" id="UP000294881">
    <property type="component" value="Unassembled WGS sequence"/>
</dbReference>
<evidence type="ECO:0000256" key="11">
    <source>
        <dbReference type="ARBA" id="ARBA00067136"/>
    </source>
</evidence>
<keyword evidence="8 13" id="KW-0503">Monooxygenase</keyword>
<gene>
    <name evidence="13" type="ORF">EV666_101558</name>
</gene>
<comment type="caution">
    <text evidence="13">The sequence shown here is derived from an EMBL/GenBank/DDBJ whole genome shotgun (WGS) entry which is preliminary data.</text>
</comment>
<dbReference type="GO" id="GO:0009636">
    <property type="term" value="P:response to toxic substance"/>
    <property type="evidence" value="ECO:0007669"/>
    <property type="project" value="UniProtKB-KW"/>
</dbReference>
<keyword evidence="7" id="KW-0560">Oxidoreductase</keyword>
<name>A0A4R2H109_9HYPH</name>
<keyword evidence="4" id="KW-0285">Flavoprotein</keyword>
<dbReference type="Pfam" id="PF03060">
    <property type="entry name" value="NMO"/>
    <property type="match status" value="1"/>
</dbReference>
<comment type="catalytic activity">
    <reaction evidence="10">
        <text>3 propionate 3-nitronate + 3 O2 + H2O = 3 3-oxopropanoate + 2 nitrate + nitrite + H2O2 + 3 H(+)</text>
        <dbReference type="Rhea" id="RHEA:57332"/>
        <dbReference type="ChEBI" id="CHEBI:15377"/>
        <dbReference type="ChEBI" id="CHEBI:15378"/>
        <dbReference type="ChEBI" id="CHEBI:15379"/>
        <dbReference type="ChEBI" id="CHEBI:16240"/>
        <dbReference type="ChEBI" id="CHEBI:16301"/>
        <dbReference type="ChEBI" id="CHEBI:17632"/>
        <dbReference type="ChEBI" id="CHEBI:33190"/>
        <dbReference type="ChEBI" id="CHEBI:136067"/>
    </reaction>
</comment>
<dbReference type="GO" id="GO:0018580">
    <property type="term" value="F:nitronate monooxygenase activity"/>
    <property type="evidence" value="ECO:0007669"/>
    <property type="project" value="InterPro"/>
</dbReference>
<comment type="similarity">
    <text evidence="2">Belongs to the nitronate monooxygenase family. NMO class I subfamily.</text>
</comment>
<dbReference type="SUPFAM" id="SSF51412">
    <property type="entry name" value="Inosine monophosphate dehydrogenase (IMPDH)"/>
    <property type="match status" value="1"/>
</dbReference>
<keyword evidence="14" id="KW-1185">Reference proteome</keyword>
<evidence type="ECO:0000256" key="1">
    <source>
        <dbReference type="ARBA" id="ARBA00001917"/>
    </source>
</evidence>
<dbReference type="GO" id="GO:0000166">
    <property type="term" value="F:nucleotide binding"/>
    <property type="evidence" value="ECO:0007669"/>
    <property type="project" value="UniProtKB-KW"/>
</dbReference>
<evidence type="ECO:0000256" key="9">
    <source>
        <dbReference type="ARBA" id="ARBA00031155"/>
    </source>
</evidence>
<dbReference type="EMBL" id="SLWL01000001">
    <property type="protein sequence ID" value="TCO16303.1"/>
    <property type="molecule type" value="Genomic_DNA"/>
</dbReference>
<evidence type="ECO:0000256" key="6">
    <source>
        <dbReference type="ARBA" id="ARBA00022741"/>
    </source>
</evidence>
<evidence type="ECO:0000256" key="2">
    <source>
        <dbReference type="ARBA" id="ARBA00009881"/>
    </source>
</evidence>
<evidence type="ECO:0000256" key="4">
    <source>
        <dbReference type="ARBA" id="ARBA00022630"/>
    </source>
</evidence>
<organism evidence="13 14">
    <name type="scientific">Camelimonas lactis</name>
    <dbReference type="NCBI Taxonomy" id="659006"/>
    <lineage>
        <taxon>Bacteria</taxon>
        <taxon>Pseudomonadati</taxon>
        <taxon>Pseudomonadota</taxon>
        <taxon>Alphaproteobacteria</taxon>
        <taxon>Hyphomicrobiales</taxon>
        <taxon>Chelatococcaceae</taxon>
        <taxon>Camelimonas</taxon>
    </lineage>
</organism>
<dbReference type="PANTHER" id="PTHR42747">
    <property type="entry name" value="NITRONATE MONOOXYGENASE-RELATED"/>
    <property type="match status" value="1"/>
</dbReference>
<reference evidence="13 14" key="1">
    <citation type="submission" date="2019-03" db="EMBL/GenBank/DDBJ databases">
        <title>Genomic Encyclopedia of Type Strains, Phase IV (KMG-IV): sequencing the most valuable type-strain genomes for metagenomic binning, comparative biology and taxonomic classification.</title>
        <authorList>
            <person name="Goeker M."/>
        </authorList>
    </citation>
    <scope>NUCLEOTIDE SEQUENCE [LARGE SCALE GENOMIC DNA]</scope>
    <source>
        <strain evidence="13 14">DSM 22958</strain>
    </source>
</reference>
<dbReference type="Gene3D" id="3.20.20.70">
    <property type="entry name" value="Aldolase class I"/>
    <property type="match status" value="1"/>
</dbReference>
<evidence type="ECO:0000256" key="8">
    <source>
        <dbReference type="ARBA" id="ARBA00023033"/>
    </source>
</evidence>
<dbReference type="FunFam" id="3.20.20.70:FF:000154">
    <property type="entry name" value="Probable nitronate monooxygenase"/>
    <property type="match status" value="1"/>
</dbReference>
<sequence length="351" mass="35682">MQTIVPGVSYPIIQAPMAGTATPALAAAVSNAGGLGSLGIGGSSVADAARMIAGTRELTDRPFNVNVFCHRPARRDAAREAAWLAWLAPLFAEFGAEPPATLAEVYPTFTGNDAATAMLLELRPAVVSMHFGLPTGAQLGALRQAGIITFATATSEAEARAIADAGVDAIVAQGYEAGGHRGVFEPDGEDARLATFDLMARLTRTCKLPLIAAGGLMDGRDIRRALDAGAAAAQLGTAFVGCPESAANASYREALAGAGADATAMTCAISGRPARGLVNRLIRHGAAAGAPPPADYSLTYDVTKKLFALAAARGAQGFGAWWAGTAAPRARALPAAELMRALVAEMGDVAA</sequence>
<dbReference type="PANTHER" id="PTHR42747:SF3">
    <property type="entry name" value="NITRONATE MONOOXYGENASE-RELATED"/>
    <property type="match status" value="1"/>
</dbReference>
<evidence type="ECO:0000256" key="5">
    <source>
        <dbReference type="ARBA" id="ARBA00022643"/>
    </source>
</evidence>
<evidence type="ECO:0000313" key="13">
    <source>
        <dbReference type="EMBL" id="TCO16303.1"/>
    </source>
</evidence>
<evidence type="ECO:0000256" key="10">
    <source>
        <dbReference type="ARBA" id="ARBA00049401"/>
    </source>
</evidence>
<feature type="signal peptide" evidence="12">
    <location>
        <begin position="1"/>
        <end position="26"/>
    </location>
</feature>
<keyword evidence="12" id="KW-0732">Signal</keyword>
<dbReference type="InterPro" id="IPR004136">
    <property type="entry name" value="NMO"/>
</dbReference>
<evidence type="ECO:0000256" key="3">
    <source>
        <dbReference type="ARBA" id="ARBA00022575"/>
    </source>
</evidence>
<keyword evidence="3" id="KW-0216">Detoxification</keyword>
<keyword evidence="6" id="KW-0547">Nucleotide-binding</keyword>
<keyword evidence="5" id="KW-0288">FMN</keyword>
<comment type="cofactor">
    <cofactor evidence="1">
        <name>FMN</name>
        <dbReference type="ChEBI" id="CHEBI:58210"/>
    </cofactor>
</comment>
<evidence type="ECO:0000256" key="7">
    <source>
        <dbReference type="ARBA" id="ARBA00023002"/>
    </source>
</evidence>
<dbReference type="RefSeq" id="WP_132002543.1">
    <property type="nucleotide sequence ID" value="NZ_JBHUNN010000002.1"/>
</dbReference>
<proteinExistence type="inferred from homology"/>
<protein>
    <recommendedName>
        <fullName evidence="11">Nitronate monooxygenase</fullName>
    </recommendedName>
    <alternativeName>
        <fullName evidence="9">Propionate 3-nitronate monooxygenase</fullName>
    </alternativeName>
</protein>
<feature type="chain" id="PRO_5020795800" description="Nitronate monooxygenase" evidence="12">
    <location>
        <begin position="27"/>
        <end position="351"/>
    </location>
</feature>
<dbReference type="InterPro" id="IPR013785">
    <property type="entry name" value="Aldolase_TIM"/>
</dbReference>
<dbReference type="AlphaFoldDB" id="A0A4R2H109"/>
<evidence type="ECO:0000256" key="12">
    <source>
        <dbReference type="SAM" id="SignalP"/>
    </source>
</evidence>